<keyword evidence="3" id="KW-1185">Reference proteome</keyword>
<accession>A0ABQ9YPH1</accession>
<dbReference type="EMBL" id="JAOYFB010000001">
    <property type="protein sequence ID" value="KAK4002510.1"/>
    <property type="molecule type" value="Genomic_DNA"/>
</dbReference>
<gene>
    <name evidence="2" type="ORF">OUZ56_004334</name>
</gene>
<comment type="caution">
    <text evidence="2">The sequence shown here is derived from an EMBL/GenBank/DDBJ whole genome shotgun (WGS) entry which is preliminary data.</text>
</comment>
<proteinExistence type="predicted"/>
<evidence type="ECO:0000313" key="3">
    <source>
        <dbReference type="Proteomes" id="UP001234178"/>
    </source>
</evidence>
<organism evidence="2 3">
    <name type="scientific">Daphnia magna</name>
    <dbReference type="NCBI Taxonomy" id="35525"/>
    <lineage>
        <taxon>Eukaryota</taxon>
        <taxon>Metazoa</taxon>
        <taxon>Ecdysozoa</taxon>
        <taxon>Arthropoda</taxon>
        <taxon>Crustacea</taxon>
        <taxon>Branchiopoda</taxon>
        <taxon>Diplostraca</taxon>
        <taxon>Cladocera</taxon>
        <taxon>Anomopoda</taxon>
        <taxon>Daphniidae</taxon>
        <taxon>Daphnia</taxon>
    </lineage>
</organism>
<sequence>MDFTFKLVIRLYYCVLPLYIFTAAVNPLKIKEPCGHFGQQTPVKKIALYLSRGEVGRFPSGQGCNTALIERCGDDCG</sequence>
<evidence type="ECO:0000256" key="1">
    <source>
        <dbReference type="SAM" id="Phobius"/>
    </source>
</evidence>
<keyword evidence="1" id="KW-0812">Transmembrane</keyword>
<reference evidence="2 3" key="1">
    <citation type="journal article" date="2023" name="Nucleic Acids Res.">
        <title>The hologenome of Daphnia magna reveals possible DNA methylation and microbiome-mediated evolution of the host genome.</title>
        <authorList>
            <person name="Chaturvedi A."/>
            <person name="Li X."/>
            <person name="Dhandapani V."/>
            <person name="Marshall H."/>
            <person name="Kissane S."/>
            <person name="Cuenca-Cambronero M."/>
            <person name="Asole G."/>
            <person name="Calvet F."/>
            <person name="Ruiz-Romero M."/>
            <person name="Marangio P."/>
            <person name="Guigo R."/>
            <person name="Rago D."/>
            <person name="Mirbahai L."/>
            <person name="Eastwood N."/>
            <person name="Colbourne J.K."/>
            <person name="Zhou J."/>
            <person name="Mallon E."/>
            <person name="Orsini L."/>
        </authorList>
    </citation>
    <scope>NUCLEOTIDE SEQUENCE [LARGE SCALE GENOMIC DNA]</scope>
    <source>
        <strain evidence="2">LRV0_1</strain>
    </source>
</reference>
<dbReference type="Proteomes" id="UP001234178">
    <property type="component" value="Unassembled WGS sequence"/>
</dbReference>
<protein>
    <submittedName>
        <fullName evidence="2">Uncharacterized protein</fullName>
    </submittedName>
</protein>
<feature type="transmembrane region" description="Helical" evidence="1">
    <location>
        <begin position="7"/>
        <end position="25"/>
    </location>
</feature>
<name>A0ABQ9YPH1_9CRUS</name>
<keyword evidence="1" id="KW-1133">Transmembrane helix</keyword>
<keyword evidence="1" id="KW-0472">Membrane</keyword>
<evidence type="ECO:0000313" key="2">
    <source>
        <dbReference type="EMBL" id="KAK4002510.1"/>
    </source>
</evidence>